<dbReference type="Proteomes" id="UP000057213">
    <property type="component" value="Chromosome"/>
</dbReference>
<dbReference type="Pfam" id="PF13414">
    <property type="entry name" value="TPR_11"/>
    <property type="match status" value="1"/>
</dbReference>
<dbReference type="PATRIC" id="fig|1318743.3.peg.1281"/>
<gene>
    <name evidence="3" type="ORF">PU02_1265</name>
</gene>
<dbReference type="Pfam" id="PF13181">
    <property type="entry name" value="TPR_8"/>
    <property type="match status" value="1"/>
</dbReference>
<keyword evidence="4" id="KW-1185">Reference proteome</keyword>
<dbReference type="PROSITE" id="PS50005">
    <property type="entry name" value="TPR"/>
    <property type="match status" value="2"/>
</dbReference>
<feature type="signal peptide" evidence="2">
    <location>
        <begin position="1"/>
        <end position="22"/>
    </location>
</feature>
<dbReference type="STRING" id="1318743.PU02_1265"/>
<dbReference type="PROSITE" id="PS50293">
    <property type="entry name" value="TPR_REGION"/>
    <property type="match status" value="1"/>
</dbReference>
<protein>
    <submittedName>
        <fullName evidence="3">TPR domain protein</fullName>
    </submittedName>
</protein>
<dbReference type="InterPro" id="IPR019734">
    <property type="entry name" value="TPR_rpt"/>
</dbReference>
<reference evidence="3 4" key="1">
    <citation type="journal article" date="2015" name="Genome Announc.">
        <title>Complete Genome Sequence of Bartonella ancashensis Strain 20.00, Isolated from the Blood of a Patient with Verruga Peruana.</title>
        <authorList>
            <person name="Hang J."/>
            <person name="Mullins K.E."/>
            <person name="Clifford R.J."/>
            <person name="Onmus-Leone F."/>
            <person name="Yang Y."/>
            <person name="Jiang J."/>
            <person name="Leguia M."/>
            <person name="Kasper M.R."/>
            <person name="Maguina C."/>
            <person name="Lesho E.P."/>
            <person name="Jarman R.G."/>
            <person name="Richards A.L."/>
            <person name="Blazes D."/>
        </authorList>
    </citation>
    <scope>NUCLEOTIDE SEQUENCE [LARGE SCALE GENOMIC DNA]</scope>
    <source>
        <strain evidence="3 4">20.00</strain>
    </source>
</reference>
<evidence type="ECO:0000256" key="1">
    <source>
        <dbReference type="PROSITE-ProRule" id="PRU00339"/>
    </source>
</evidence>
<accession>A0A0M4M718</accession>
<evidence type="ECO:0000313" key="4">
    <source>
        <dbReference type="Proteomes" id="UP000057213"/>
    </source>
</evidence>
<keyword evidence="1" id="KW-0802">TPR repeat</keyword>
<dbReference type="AlphaFoldDB" id="A0A0M4M718"/>
<dbReference type="KEGG" id="banc:PU02_1265"/>
<dbReference type="Gene3D" id="1.25.40.10">
    <property type="entry name" value="Tetratricopeptide repeat domain"/>
    <property type="match status" value="3"/>
</dbReference>
<dbReference type="PANTHER" id="PTHR12558">
    <property type="entry name" value="CELL DIVISION CYCLE 16,23,27"/>
    <property type="match status" value="1"/>
</dbReference>
<feature type="repeat" description="TPR" evidence="1">
    <location>
        <begin position="484"/>
        <end position="517"/>
    </location>
</feature>
<dbReference type="InterPro" id="IPR011990">
    <property type="entry name" value="TPR-like_helical_dom_sf"/>
</dbReference>
<evidence type="ECO:0000256" key="2">
    <source>
        <dbReference type="SAM" id="SignalP"/>
    </source>
</evidence>
<dbReference type="OrthoDB" id="9766710at2"/>
<evidence type="ECO:0000313" key="3">
    <source>
        <dbReference type="EMBL" id="ALE04079.1"/>
    </source>
</evidence>
<sequence>MRHAKALFLFASLMIGAMLVLSKTHNEIDVITDTHSFSASYLLGRIARHENKNDLAIRYFQKALTYKPDNTEVQREVFETALSVGAFKDALEQAKNLKKKEESNPLISLILSVDHFTKKNYKAAQLLLQEKIPPHLNNPAFDMISAWITFGSGNKTQAIADLEKLLDPTQDNFFIYYHLALMNNLAKHDQEAKKYFIQALNDQQSAISVPDTYEHLVIAYAHFLLRHKMHDQAIKVIQTGKKLLPDRVELIYLLQQIENKSRVNNLIKTPQQGAAEVLYNFGTALNQQESKYIARFFQQLSLALYPDNGATMFQLANVSIKFNDITQAIKLYNSLSPHSPYYKISQLQLALIFANDSNSDKAINLLIELKKKFPHDHDIVTILAILYIQQDNFSEAVQVISHAISQIKNLQQNDWKLFYQRAIASERLQQWTQVEDDLRQALQLFPNQPQVLNYLGYSLVEQNKKLNEALNMLKKASQLQPHDGYILDSLGWAYYKLKQYDKAVQLLERAVKLEPQDPTLNDHLGDAYWQVGSKRKAIFQWKHAIHGESKDIEKIKEKLKFGLQNTTTLDHMHTTL</sequence>
<proteinExistence type="predicted"/>
<organism evidence="3 4">
    <name type="scientific">Bartonella ancashensis</name>
    <dbReference type="NCBI Taxonomy" id="1318743"/>
    <lineage>
        <taxon>Bacteria</taxon>
        <taxon>Pseudomonadati</taxon>
        <taxon>Pseudomonadota</taxon>
        <taxon>Alphaproteobacteria</taxon>
        <taxon>Hyphomicrobiales</taxon>
        <taxon>Bartonellaceae</taxon>
        <taxon>Bartonella</taxon>
    </lineage>
</organism>
<dbReference type="EMBL" id="CP010401">
    <property type="protein sequence ID" value="ALE04079.1"/>
    <property type="molecule type" value="Genomic_DNA"/>
</dbReference>
<feature type="repeat" description="TPR" evidence="1">
    <location>
        <begin position="37"/>
        <end position="70"/>
    </location>
</feature>
<name>A0A0M4M718_9HYPH</name>
<dbReference type="SUPFAM" id="SSF48452">
    <property type="entry name" value="TPR-like"/>
    <property type="match status" value="2"/>
</dbReference>
<dbReference type="RefSeq" id="WP_053944522.1">
    <property type="nucleotide sequence ID" value="NZ_CP010401.1"/>
</dbReference>
<dbReference type="SMART" id="SM00028">
    <property type="entry name" value="TPR"/>
    <property type="match status" value="7"/>
</dbReference>
<dbReference type="PANTHER" id="PTHR12558:SF13">
    <property type="entry name" value="CELL DIVISION CYCLE PROTEIN 27 HOMOLOG"/>
    <property type="match status" value="1"/>
</dbReference>
<feature type="chain" id="PRO_5005798444" evidence="2">
    <location>
        <begin position="23"/>
        <end position="576"/>
    </location>
</feature>
<keyword evidence="2" id="KW-0732">Signal</keyword>